<accession>X0RY31</accession>
<gene>
    <name evidence="1" type="ORF">S01H1_09848</name>
</gene>
<dbReference type="EMBL" id="BARS01005029">
    <property type="protein sequence ID" value="GAF67906.1"/>
    <property type="molecule type" value="Genomic_DNA"/>
</dbReference>
<reference evidence="1" key="1">
    <citation type="journal article" date="2014" name="Front. Microbiol.">
        <title>High frequency of phylogenetically diverse reductive dehalogenase-homologous genes in deep subseafloor sedimentary metagenomes.</title>
        <authorList>
            <person name="Kawai M."/>
            <person name="Futagami T."/>
            <person name="Toyoda A."/>
            <person name="Takaki Y."/>
            <person name="Nishi S."/>
            <person name="Hori S."/>
            <person name="Arai W."/>
            <person name="Tsubouchi T."/>
            <person name="Morono Y."/>
            <person name="Uchiyama I."/>
            <person name="Ito T."/>
            <person name="Fujiyama A."/>
            <person name="Inagaki F."/>
            <person name="Takami H."/>
        </authorList>
    </citation>
    <scope>NUCLEOTIDE SEQUENCE</scope>
    <source>
        <strain evidence="1">Expedition CK06-06</strain>
    </source>
</reference>
<proteinExistence type="predicted"/>
<organism evidence="1">
    <name type="scientific">marine sediment metagenome</name>
    <dbReference type="NCBI Taxonomy" id="412755"/>
    <lineage>
        <taxon>unclassified sequences</taxon>
        <taxon>metagenomes</taxon>
        <taxon>ecological metagenomes</taxon>
    </lineage>
</organism>
<comment type="caution">
    <text evidence="1">The sequence shown here is derived from an EMBL/GenBank/DDBJ whole genome shotgun (WGS) entry which is preliminary data.</text>
</comment>
<name>X0RY31_9ZZZZ</name>
<sequence length="62" mass="6714">MNEKGSDIRVAHLLWVAFVVEENEALDPVDVGFFGADGVALETYGVTNAIQETFGTVFHCSP</sequence>
<evidence type="ECO:0000313" key="1">
    <source>
        <dbReference type="EMBL" id="GAF67906.1"/>
    </source>
</evidence>
<dbReference type="AlphaFoldDB" id="X0RY31"/>
<protein>
    <submittedName>
        <fullName evidence="1">Uncharacterized protein</fullName>
    </submittedName>
</protein>